<evidence type="ECO:0000256" key="3">
    <source>
        <dbReference type="ARBA" id="ARBA00022553"/>
    </source>
</evidence>
<dbReference type="InterPro" id="IPR051552">
    <property type="entry name" value="HptR"/>
</dbReference>
<dbReference type="RefSeq" id="WP_232186114.1">
    <property type="nucleotide sequence ID" value="NZ_JAIOAP010000007.1"/>
</dbReference>
<evidence type="ECO:0000256" key="5">
    <source>
        <dbReference type="ARBA" id="ARBA00023015"/>
    </source>
</evidence>
<evidence type="ECO:0000256" key="6">
    <source>
        <dbReference type="ARBA" id="ARBA00023125"/>
    </source>
</evidence>
<dbReference type="InterPro" id="IPR018062">
    <property type="entry name" value="HTH_AraC-typ_CS"/>
</dbReference>
<dbReference type="PANTHER" id="PTHR42713:SF3">
    <property type="entry name" value="TRANSCRIPTIONAL REGULATORY PROTEIN HPTR"/>
    <property type="match status" value="1"/>
</dbReference>
<dbReference type="CDD" id="cd17536">
    <property type="entry name" value="REC_YesN-like"/>
    <property type="match status" value="1"/>
</dbReference>
<dbReference type="InterPro" id="IPR009057">
    <property type="entry name" value="Homeodomain-like_sf"/>
</dbReference>
<dbReference type="Gene3D" id="1.10.10.60">
    <property type="entry name" value="Homeodomain-like"/>
    <property type="match status" value="2"/>
</dbReference>
<accession>A0ABV1KUP8</accession>
<evidence type="ECO:0000313" key="12">
    <source>
        <dbReference type="Proteomes" id="UP001493487"/>
    </source>
</evidence>
<dbReference type="InterPro" id="IPR001789">
    <property type="entry name" value="Sig_transdc_resp-reg_receiver"/>
</dbReference>
<dbReference type="InterPro" id="IPR018060">
    <property type="entry name" value="HTH_AraC"/>
</dbReference>
<evidence type="ECO:0000313" key="11">
    <source>
        <dbReference type="EMBL" id="MEQ4483715.1"/>
    </source>
</evidence>
<keyword evidence="4" id="KW-0902">Two-component regulatory system</keyword>
<keyword evidence="5" id="KW-0805">Transcription regulation</keyword>
<keyword evidence="2" id="KW-0963">Cytoplasm</keyword>
<proteinExistence type="predicted"/>
<evidence type="ECO:0000259" key="9">
    <source>
        <dbReference type="PROSITE" id="PS01124"/>
    </source>
</evidence>
<organism evidence="11 12">
    <name type="scientific">Cohnella silvisoli</name>
    <dbReference type="NCBI Taxonomy" id="2873699"/>
    <lineage>
        <taxon>Bacteria</taxon>
        <taxon>Bacillati</taxon>
        <taxon>Bacillota</taxon>
        <taxon>Bacilli</taxon>
        <taxon>Bacillales</taxon>
        <taxon>Paenibacillaceae</taxon>
        <taxon>Cohnella</taxon>
    </lineage>
</organism>
<dbReference type="SMART" id="SM00342">
    <property type="entry name" value="HTH_ARAC"/>
    <property type="match status" value="1"/>
</dbReference>
<comment type="caution">
    <text evidence="11">The sequence shown here is derived from an EMBL/GenBank/DDBJ whole genome shotgun (WGS) entry which is preliminary data.</text>
</comment>
<feature type="domain" description="Response regulatory" evidence="10">
    <location>
        <begin position="3"/>
        <end position="121"/>
    </location>
</feature>
<keyword evidence="6" id="KW-0238">DNA-binding</keyword>
<evidence type="ECO:0000256" key="8">
    <source>
        <dbReference type="PROSITE-ProRule" id="PRU00169"/>
    </source>
</evidence>
<protein>
    <submittedName>
        <fullName evidence="11">Response regulator</fullName>
    </submittedName>
</protein>
<dbReference type="SUPFAM" id="SSF46689">
    <property type="entry name" value="Homeodomain-like"/>
    <property type="match status" value="2"/>
</dbReference>
<reference evidence="11 12" key="1">
    <citation type="journal article" date="2023" name="Genome Announc.">
        <title>Pan-Genome Analyses of the Genus Cohnella and Proposal of the Novel Species Cohnella silvisoli sp. nov., Isolated from Forest Soil.</title>
        <authorList>
            <person name="Wang C."/>
            <person name="Mao L."/>
            <person name="Bao G."/>
            <person name="Zhu H."/>
        </authorList>
    </citation>
    <scope>NUCLEOTIDE SEQUENCE [LARGE SCALE GENOMIC DNA]</scope>
    <source>
        <strain evidence="11 12">NL03-T5-1</strain>
    </source>
</reference>
<sequence length="546" mass="62856">MIKVLLVDDEKIMRIGIKMMIPWEEHGFEWVGGAEDGLEALGMIEQHRPDIIITDLMMPKMSGLELIQRLNKDPLFHGRVIVLSNYDDYELVRDAMKLGAVDYLLKLTLKPEELLDVLGKAVIELIAEKEVKEIHRMNTIVMRESLLQSRKNFLKELLHDDLLLENGIAAKAQKLNVTFGNAPSFLLYLTLDQVEKILRTGKWADKQLLIFSIQNIISEIINEFSQAEFTEIGFRDFVIIIPESDKNGTDHRKLQLAKQISSMLKIYLDLDVSVLISSVFKGLPLAREVFVTCKKAAEMRFYHSEPMIAHARETVFDHLHFAKLNPSYHEELKKFAQSGNTNGLLKVFDGFLDAAGKERFHPSLVLKMALFAIEEWELAGADTEQPQVLSEPYKKRLIKAETIGEFKDAFVKAVLALSENSLTLSSKKYRKEIRDIIDFMLKNLDQKITLRMIANHVNLNESYLTRLFKLEIGKTIIHFLNDLRMEKAQELLKNPDLSVRRVSEMVGIPDPLYFNRIFNKVHGQSPSDFKRNCTKSRNSPYFSRDY</sequence>
<dbReference type="SMART" id="SM00448">
    <property type="entry name" value="REC"/>
    <property type="match status" value="1"/>
</dbReference>
<feature type="modified residue" description="4-aspartylphosphate" evidence="8">
    <location>
        <position position="55"/>
    </location>
</feature>
<dbReference type="EMBL" id="JASKHM010000008">
    <property type="protein sequence ID" value="MEQ4483715.1"/>
    <property type="molecule type" value="Genomic_DNA"/>
</dbReference>
<gene>
    <name evidence="11" type="ORF">QJS35_15070</name>
</gene>
<evidence type="ECO:0000256" key="2">
    <source>
        <dbReference type="ARBA" id="ARBA00022490"/>
    </source>
</evidence>
<dbReference type="InterPro" id="IPR011006">
    <property type="entry name" value="CheY-like_superfamily"/>
</dbReference>
<dbReference type="SUPFAM" id="SSF52172">
    <property type="entry name" value="CheY-like"/>
    <property type="match status" value="1"/>
</dbReference>
<dbReference type="PROSITE" id="PS01124">
    <property type="entry name" value="HTH_ARAC_FAMILY_2"/>
    <property type="match status" value="1"/>
</dbReference>
<dbReference type="PROSITE" id="PS00041">
    <property type="entry name" value="HTH_ARAC_FAMILY_1"/>
    <property type="match status" value="1"/>
</dbReference>
<evidence type="ECO:0000259" key="10">
    <source>
        <dbReference type="PROSITE" id="PS50110"/>
    </source>
</evidence>
<keyword evidence="12" id="KW-1185">Reference proteome</keyword>
<keyword evidence="7" id="KW-0804">Transcription</keyword>
<dbReference type="PROSITE" id="PS50110">
    <property type="entry name" value="RESPONSE_REGULATORY"/>
    <property type="match status" value="1"/>
</dbReference>
<dbReference type="Proteomes" id="UP001493487">
    <property type="component" value="Unassembled WGS sequence"/>
</dbReference>
<dbReference type="Pfam" id="PF00072">
    <property type="entry name" value="Response_reg"/>
    <property type="match status" value="1"/>
</dbReference>
<comment type="subcellular location">
    <subcellularLocation>
        <location evidence="1">Cytoplasm</location>
    </subcellularLocation>
</comment>
<evidence type="ECO:0000256" key="4">
    <source>
        <dbReference type="ARBA" id="ARBA00023012"/>
    </source>
</evidence>
<name>A0ABV1KUP8_9BACL</name>
<feature type="domain" description="HTH araC/xylS-type" evidence="9">
    <location>
        <begin position="434"/>
        <end position="532"/>
    </location>
</feature>
<evidence type="ECO:0000256" key="1">
    <source>
        <dbReference type="ARBA" id="ARBA00004496"/>
    </source>
</evidence>
<dbReference type="PANTHER" id="PTHR42713">
    <property type="entry name" value="HISTIDINE KINASE-RELATED"/>
    <property type="match status" value="1"/>
</dbReference>
<dbReference type="Pfam" id="PF12833">
    <property type="entry name" value="HTH_18"/>
    <property type="match status" value="1"/>
</dbReference>
<dbReference type="Gene3D" id="3.40.50.2300">
    <property type="match status" value="1"/>
</dbReference>
<evidence type="ECO:0000256" key="7">
    <source>
        <dbReference type="ARBA" id="ARBA00023163"/>
    </source>
</evidence>
<keyword evidence="3 8" id="KW-0597">Phosphoprotein</keyword>